<evidence type="ECO:0000313" key="1">
    <source>
        <dbReference type="EMBL" id="GGI85863.1"/>
    </source>
</evidence>
<gene>
    <name evidence="1" type="ORF">GCM10009332_23950</name>
</gene>
<sequence length="67" mass="7602">MIAPSINSIENMNKGLTPSPWSKEFLLSQADKYQQIAEWHRISGNDSNAEKSLQLVATYQRLAKQHS</sequence>
<dbReference type="Proteomes" id="UP000613743">
    <property type="component" value="Unassembled WGS sequence"/>
</dbReference>
<reference evidence="1" key="1">
    <citation type="journal article" date="2014" name="Int. J. Syst. Evol. Microbiol.">
        <title>Complete genome sequence of Corynebacterium casei LMG S-19264T (=DSM 44701T), isolated from a smear-ripened cheese.</title>
        <authorList>
            <consortium name="US DOE Joint Genome Institute (JGI-PGF)"/>
            <person name="Walter F."/>
            <person name="Albersmeier A."/>
            <person name="Kalinowski J."/>
            <person name="Ruckert C."/>
        </authorList>
    </citation>
    <scope>NUCLEOTIDE SEQUENCE</scope>
    <source>
        <strain evidence="1">JCM 30804</strain>
    </source>
</reference>
<reference evidence="1" key="2">
    <citation type="submission" date="2020-09" db="EMBL/GenBank/DDBJ databases">
        <authorList>
            <person name="Sun Q."/>
            <person name="Ohkuma M."/>
        </authorList>
    </citation>
    <scope>NUCLEOTIDE SEQUENCE</scope>
    <source>
        <strain evidence="1">JCM 30804</strain>
    </source>
</reference>
<proteinExistence type="predicted"/>
<accession>A0A917JV08</accession>
<name>A0A917JV08_9GAMM</name>
<comment type="caution">
    <text evidence="1">The sequence shown here is derived from an EMBL/GenBank/DDBJ whole genome shotgun (WGS) entry which is preliminary data.</text>
</comment>
<dbReference type="AlphaFoldDB" id="A0A917JV08"/>
<evidence type="ECO:0000313" key="2">
    <source>
        <dbReference type="Proteomes" id="UP000613743"/>
    </source>
</evidence>
<organism evidence="1 2">
    <name type="scientific">Shewanella gelidii</name>
    <dbReference type="NCBI Taxonomy" id="1642821"/>
    <lineage>
        <taxon>Bacteria</taxon>
        <taxon>Pseudomonadati</taxon>
        <taxon>Pseudomonadota</taxon>
        <taxon>Gammaproteobacteria</taxon>
        <taxon>Alteromonadales</taxon>
        <taxon>Shewanellaceae</taxon>
        <taxon>Shewanella</taxon>
    </lineage>
</organism>
<dbReference type="EMBL" id="BMPZ01000006">
    <property type="protein sequence ID" value="GGI85863.1"/>
    <property type="molecule type" value="Genomic_DNA"/>
</dbReference>
<keyword evidence="2" id="KW-1185">Reference proteome</keyword>
<protein>
    <submittedName>
        <fullName evidence="1">Uncharacterized protein</fullName>
    </submittedName>
</protein>